<dbReference type="SUPFAM" id="SSF103473">
    <property type="entry name" value="MFS general substrate transporter"/>
    <property type="match status" value="1"/>
</dbReference>
<evidence type="ECO:0000259" key="3">
    <source>
        <dbReference type="PROSITE" id="PS50850"/>
    </source>
</evidence>
<dbReference type="InterPro" id="IPR020846">
    <property type="entry name" value="MFS_dom"/>
</dbReference>
<keyword evidence="5" id="KW-1185">Reference proteome</keyword>
<comment type="caution">
    <text evidence="4">The sequence shown here is derived from an EMBL/GenBank/DDBJ whole genome shotgun (WGS) entry which is preliminary data.</text>
</comment>
<evidence type="ECO:0000313" key="5">
    <source>
        <dbReference type="Proteomes" id="UP001153148"/>
    </source>
</evidence>
<reference evidence="4" key="1">
    <citation type="submission" date="2021-03" db="EMBL/GenBank/DDBJ databases">
        <authorList>
            <person name="Tran Van P."/>
        </authorList>
    </citation>
    <scope>NUCLEOTIDE SEQUENCE</scope>
</reference>
<feature type="non-terminal residue" evidence="4">
    <location>
        <position position="48"/>
    </location>
</feature>
<name>A0ABN7PGQ7_TIMPD</name>
<evidence type="ECO:0000313" key="4">
    <source>
        <dbReference type="EMBL" id="CAG2066961.1"/>
    </source>
</evidence>
<keyword evidence="2" id="KW-1133">Transmembrane helix</keyword>
<protein>
    <recommendedName>
        <fullName evidence="3">Major facilitator superfamily (MFS) profile domain-containing protein</fullName>
    </recommendedName>
</protein>
<evidence type="ECO:0000256" key="1">
    <source>
        <dbReference type="ARBA" id="ARBA00004141"/>
    </source>
</evidence>
<gene>
    <name evidence="4" type="ORF">TPAB3V08_LOCUS13904</name>
</gene>
<dbReference type="EMBL" id="CAJPIN010061440">
    <property type="protein sequence ID" value="CAG2066961.1"/>
    <property type="molecule type" value="Genomic_DNA"/>
</dbReference>
<comment type="subcellular location">
    <subcellularLocation>
        <location evidence="1">Membrane</location>
        <topology evidence="1">Multi-pass membrane protein</topology>
    </subcellularLocation>
</comment>
<accession>A0ABN7PGQ7</accession>
<keyword evidence="2" id="KW-0472">Membrane</keyword>
<proteinExistence type="predicted"/>
<dbReference type="Gene3D" id="1.20.1250.20">
    <property type="entry name" value="MFS general substrate transporter like domains"/>
    <property type="match status" value="1"/>
</dbReference>
<keyword evidence="2" id="KW-0812">Transmembrane</keyword>
<dbReference type="Proteomes" id="UP001153148">
    <property type="component" value="Unassembled WGS sequence"/>
</dbReference>
<evidence type="ECO:0000256" key="2">
    <source>
        <dbReference type="SAM" id="Phobius"/>
    </source>
</evidence>
<organism evidence="4 5">
    <name type="scientific">Timema podura</name>
    <name type="common">Walking stick</name>
    <dbReference type="NCBI Taxonomy" id="61482"/>
    <lineage>
        <taxon>Eukaryota</taxon>
        <taxon>Metazoa</taxon>
        <taxon>Ecdysozoa</taxon>
        <taxon>Arthropoda</taxon>
        <taxon>Hexapoda</taxon>
        <taxon>Insecta</taxon>
        <taxon>Pterygota</taxon>
        <taxon>Neoptera</taxon>
        <taxon>Polyneoptera</taxon>
        <taxon>Phasmatodea</taxon>
        <taxon>Timematodea</taxon>
        <taxon>Timematoidea</taxon>
        <taxon>Timematidae</taxon>
        <taxon>Timema</taxon>
    </lineage>
</organism>
<feature type="transmembrane region" description="Helical" evidence="2">
    <location>
        <begin position="18"/>
        <end position="39"/>
    </location>
</feature>
<dbReference type="InterPro" id="IPR036259">
    <property type="entry name" value="MFS_trans_sf"/>
</dbReference>
<sequence>MVFAPLFGYLGDRYSRKYIMAFGITLWSLTTLLGSFANLRLVHHQSRL</sequence>
<dbReference type="PROSITE" id="PS50850">
    <property type="entry name" value="MFS"/>
    <property type="match status" value="1"/>
</dbReference>
<feature type="domain" description="Major facilitator superfamily (MFS) profile" evidence="3">
    <location>
        <begin position="1"/>
        <end position="48"/>
    </location>
</feature>